<dbReference type="InterPro" id="IPR005628">
    <property type="entry name" value="GspK"/>
</dbReference>
<proteinExistence type="inferred from homology"/>
<comment type="subcellular location">
    <subcellularLocation>
        <location evidence="1 10">Cell inner membrane</location>
    </subcellularLocation>
</comment>
<dbReference type="GO" id="GO:0005886">
    <property type="term" value="C:plasma membrane"/>
    <property type="evidence" value="ECO:0007669"/>
    <property type="project" value="UniProtKB-SubCell"/>
</dbReference>
<evidence type="ECO:0000256" key="4">
    <source>
        <dbReference type="ARBA" id="ARBA00022475"/>
    </source>
</evidence>
<keyword evidence="4 10" id="KW-1003">Cell membrane</keyword>
<feature type="domain" description="T2SS protein K second SAM-like" evidence="11">
    <location>
        <begin position="202"/>
        <end position="253"/>
    </location>
</feature>
<evidence type="ECO:0000259" key="11">
    <source>
        <dbReference type="Pfam" id="PF03934"/>
    </source>
</evidence>
<dbReference type="Proteomes" id="UP000248897">
    <property type="component" value="Chromosome 1"/>
</dbReference>
<keyword evidence="5 10" id="KW-0997">Cell inner membrane</keyword>
<dbReference type="Gene3D" id="3.30.1300.30">
    <property type="entry name" value="GSPII I/J protein-like"/>
    <property type="match status" value="1"/>
</dbReference>
<dbReference type="Gene3D" id="1.10.40.60">
    <property type="entry name" value="EpsJ-like"/>
    <property type="match status" value="2"/>
</dbReference>
<protein>
    <recommendedName>
        <fullName evidence="10">Type II secretion system protein K</fullName>
    </recommendedName>
</protein>
<feature type="domain" description="T2SS protein K first SAM-like" evidence="12">
    <location>
        <begin position="101"/>
        <end position="197"/>
    </location>
</feature>
<name>A0A2X4UC38_SERPL</name>
<keyword evidence="3 10" id="KW-0813">Transport</keyword>
<evidence type="ECO:0000256" key="9">
    <source>
        <dbReference type="ARBA" id="ARBA00023136"/>
    </source>
</evidence>
<dbReference type="EMBL" id="CP065673">
    <property type="protein sequence ID" value="QPS22135.1"/>
    <property type="molecule type" value="Genomic_DNA"/>
</dbReference>
<dbReference type="InterPro" id="IPR049031">
    <property type="entry name" value="T2SSK_SAM-like_1st"/>
</dbReference>
<dbReference type="EMBL" id="LS483469">
    <property type="protein sequence ID" value="SQI32988.1"/>
    <property type="molecule type" value="Genomic_DNA"/>
</dbReference>
<evidence type="ECO:0000256" key="6">
    <source>
        <dbReference type="ARBA" id="ARBA00022692"/>
    </source>
</evidence>
<reference evidence="14 15" key="1">
    <citation type="submission" date="2018-06" db="EMBL/GenBank/DDBJ databases">
        <authorList>
            <consortium name="Pathogen Informatics"/>
            <person name="Doyle S."/>
        </authorList>
    </citation>
    <scope>NUCLEOTIDE SEQUENCE [LARGE SCALE GENOMIC DNA]</scope>
    <source>
        <strain evidence="14 15">NCTC12961</strain>
    </source>
</reference>
<keyword evidence="6" id="KW-0812">Transmembrane</keyword>
<evidence type="ECO:0000256" key="1">
    <source>
        <dbReference type="ARBA" id="ARBA00004533"/>
    </source>
</evidence>
<keyword evidence="16" id="KW-1185">Reference proteome</keyword>
<evidence type="ECO:0000256" key="2">
    <source>
        <dbReference type="ARBA" id="ARBA00007246"/>
    </source>
</evidence>
<dbReference type="InterPro" id="IPR049179">
    <property type="entry name" value="T2SSK_SAM-like_2nd"/>
</dbReference>
<dbReference type="RefSeq" id="WP_062869863.1">
    <property type="nucleotide sequence ID" value="NZ_CAMITG010000006.1"/>
</dbReference>
<dbReference type="PIRSF" id="PIRSF002786">
    <property type="entry name" value="XcpX"/>
    <property type="match status" value="1"/>
</dbReference>
<dbReference type="InterPro" id="IPR045584">
    <property type="entry name" value="Pilin-like"/>
</dbReference>
<keyword evidence="7" id="KW-0653">Protein transport</keyword>
<comment type="similarity">
    <text evidence="2 10">Belongs to the GSP K family.</text>
</comment>
<dbReference type="Pfam" id="PF03934">
    <property type="entry name" value="T2SSK"/>
    <property type="match status" value="1"/>
</dbReference>
<evidence type="ECO:0000313" key="13">
    <source>
        <dbReference type="EMBL" id="QPS22135.1"/>
    </source>
</evidence>
<evidence type="ECO:0000259" key="12">
    <source>
        <dbReference type="Pfam" id="PF21687"/>
    </source>
</evidence>
<dbReference type="PANTHER" id="PTHR38831">
    <property type="entry name" value="TYPE II SECRETION SYSTEM PROTEIN K"/>
    <property type="match status" value="1"/>
</dbReference>
<reference evidence="13 16" key="2">
    <citation type="submission" date="2020-12" db="EMBL/GenBank/DDBJ databases">
        <title>FDA dAtabase for Regulatory Grade micrObial Sequences (FDA-ARGOS): Supporting development and validation of Infectious Disease Dx tests.</title>
        <authorList>
            <person name="Sproer C."/>
            <person name="Gronow S."/>
            <person name="Severitt S."/>
            <person name="Schroder I."/>
            <person name="Tallon L."/>
            <person name="Sadzewicz L."/>
            <person name="Zhao X."/>
            <person name="Boylan J."/>
            <person name="Ott S."/>
            <person name="Bowen H."/>
            <person name="Vavikolanu K."/>
            <person name="Mehta A."/>
            <person name="Aluvathingal J."/>
            <person name="Nadendla S."/>
            <person name="Lowell S."/>
            <person name="Myers T."/>
            <person name="Yan Y."/>
            <person name="Sichtig H."/>
        </authorList>
    </citation>
    <scope>NUCLEOTIDE SEQUENCE [LARGE SCALE GENOMIC DNA]</scope>
    <source>
        <strain evidence="13 16">FDAARGOS_907</strain>
    </source>
</reference>
<dbReference type="NCBIfam" id="NF037980">
    <property type="entry name" value="T2SS_GspK"/>
    <property type="match status" value="1"/>
</dbReference>
<evidence type="ECO:0000313" key="16">
    <source>
        <dbReference type="Proteomes" id="UP000594967"/>
    </source>
</evidence>
<dbReference type="PANTHER" id="PTHR38831:SF1">
    <property type="entry name" value="TYPE II SECRETION SYSTEM PROTEIN K-RELATED"/>
    <property type="match status" value="1"/>
</dbReference>
<keyword evidence="9 10" id="KW-0472">Membrane</keyword>
<dbReference type="STRING" id="82996.ADP72_05825"/>
<accession>A0A2X4UC38</accession>
<evidence type="ECO:0000313" key="14">
    <source>
        <dbReference type="EMBL" id="SQI32988.1"/>
    </source>
</evidence>
<evidence type="ECO:0000313" key="15">
    <source>
        <dbReference type="Proteomes" id="UP000248897"/>
    </source>
</evidence>
<dbReference type="Pfam" id="PF21687">
    <property type="entry name" value="T2SSK_1st"/>
    <property type="match status" value="1"/>
</dbReference>
<dbReference type="Proteomes" id="UP000594967">
    <property type="component" value="Chromosome"/>
</dbReference>
<keyword evidence="8" id="KW-1133">Transmembrane helix</keyword>
<evidence type="ECO:0000256" key="7">
    <source>
        <dbReference type="ARBA" id="ARBA00022927"/>
    </source>
</evidence>
<dbReference type="SUPFAM" id="SSF54523">
    <property type="entry name" value="Pili subunits"/>
    <property type="match status" value="1"/>
</dbReference>
<dbReference type="SUPFAM" id="SSF158544">
    <property type="entry name" value="GspK insert domain-like"/>
    <property type="match status" value="2"/>
</dbReference>
<organism evidence="14 15">
    <name type="scientific">Serratia plymuthica</name>
    <dbReference type="NCBI Taxonomy" id="82996"/>
    <lineage>
        <taxon>Bacteria</taxon>
        <taxon>Pseudomonadati</taxon>
        <taxon>Pseudomonadota</taxon>
        <taxon>Gammaproteobacteria</taxon>
        <taxon>Enterobacterales</taxon>
        <taxon>Yersiniaceae</taxon>
        <taxon>Serratia</taxon>
    </lineage>
</organism>
<evidence type="ECO:0000256" key="8">
    <source>
        <dbReference type="ARBA" id="ARBA00022989"/>
    </source>
</evidence>
<dbReference type="GO" id="GO:0009306">
    <property type="term" value="P:protein secretion"/>
    <property type="evidence" value="ECO:0007669"/>
    <property type="project" value="InterPro"/>
</dbReference>
<evidence type="ECO:0000256" key="10">
    <source>
        <dbReference type="PIRNR" id="PIRNR002786"/>
    </source>
</evidence>
<dbReference type="InterPro" id="IPR038072">
    <property type="entry name" value="GspK_central_sf"/>
</dbReference>
<gene>
    <name evidence="13" type="primary">gspK</name>
    <name evidence="13" type="ORF">I6G64_07005</name>
    <name evidence="14" type="ORF">NCTC12961_01325</name>
</gene>
<dbReference type="AlphaFoldDB" id="A0A2X4UC38"/>
<sequence length="311" mass="34593">MNKQRGMALLMVLLMMSVMTIIAVNINSYWQRSLTRAQFQQDQLRAKWLLLGGEIYAKRQLQQALDKQVSVSLGQAWAREDMAMRTEEGEVSVRIVSADVCFNLNALAASSPVDDAGGEKPKIAREKRIFMLLLTNLGVDEPQAGAIADAVIMKISAQRGTSETGYLIEDVSELREIGVINPELYLRIAPLVCALPDNTLQINLNTATERQLPLIRAMLLNALGNEQLLAIIAGRPQLGWNSLDFLTTDNYPELRKLKDGGLADGLVTTGNRFTVELRVKLDDGRYRLVSALQRNSTGTKVIRRQFGWGEH</sequence>
<evidence type="ECO:0000256" key="3">
    <source>
        <dbReference type="ARBA" id="ARBA00022448"/>
    </source>
</evidence>
<evidence type="ECO:0000256" key="5">
    <source>
        <dbReference type="ARBA" id="ARBA00022519"/>
    </source>
</evidence>